<feature type="compositionally biased region" description="Basic and acidic residues" evidence="1">
    <location>
        <begin position="33"/>
        <end position="56"/>
    </location>
</feature>
<evidence type="ECO:0000313" key="3">
    <source>
        <dbReference type="Proteomes" id="UP001623348"/>
    </source>
</evidence>
<accession>A0ABC9W4I5</accession>
<evidence type="ECO:0000313" key="2">
    <source>
        <dbReference type="EMBL" id="GAB0179970.1"/>
    </source>
</evidence>
<dbReference type="AlphaFoldDB" id="A0ABC9W4I5"/>
<dbReference type="Proteomes" id="UP001623348">
    <property type="component" value="Unassembled WGS sequence"/>
</dbReference>
<comment type="caution">
    <text evidence="2">The sequence shown here is derived from an EMBL/GenBank/DDBJ whole genome shotgun (WGS) entry which is preliminary data.</text>
</comment>
<evidence type="ECO:0000256" key="1">
    <source>
        <dbReference type="SAM" id="MobiDB-lite"/>
    </source>
</evidence>
<keyword evidence="3" id="KW-1185">Reference proteome</keyword>
<organism evidence="2 3">
    <name type="scientific">Grus japonensis</name>
    <name type="common">Japanese crane</name>
    <name type="synonym">Red-crowned crane</name>
    <dbReference type="NCBI Taxonomy" id="30415"/>
    <lineage>
        <taxon>Eukaryota</taxon>
        <taxon>Metazoa</taxon>
        <taxon>Chordata</taxon>
        <taxon>Craniata</taxon>
        <taxon>Vertebrata</taxon>
        <taxon>Euteleostomi</taxon>
        <taxon>Archelosauria</taxon>
        <taxon>Archosauria</taxon>
        <taxon>Dinosauria</taxon>
        <taxon>Saurischia</taxon>
        <taxon>Theropoda</taxon>
        <taxon>Coelurosauria</taxon>
        <taxon>Aves</taxon>
        <taxon>Neognathae</taxon>
        <taxon>Neoaves</taxon>
        <taxon>Gruiformes</taxon>
        <taxon>Gruidae</taxon>
        <taxon>Grus</taxon>
    </lineage>
</organism>
<sequence>MSFLTDPSSKMDPPLTKAKPISDGGSTSGITELRSRGEPVQHQEQLQPERRVRICERNTSADTKVSEEGSRPDSQAPEQIPLQPMEKTTVRQAVPLQPMEVNGGADIHL</sequence>
<protein>
    <submittedName>
        <fullName evidence="2">Acid sphingomyelinase-like phosphodiesterase 3b</fullName>
    </submittedName>
</protein>
<dbReference type="EMBL" id="BAAFJT010000001">
    <property type="protein sequence ID" value="GAB0179970.1"/>
    <property type="molecule type" value="Genomic_DNA"/>
</dbReference>
<name>A0ABC9W4I5_GRUJA</name>
<feature type="region of interest" description="Disordered" evidence="1">
    <location>
        <begin position="1"/>
        <end position="87"/>
    </location>
</feature>
<reference evidence="2 3" key="1">
    <citation type="submission" date="2024-06" db="EMBL/GenBank/DDBJ databases">
        <title>The draft genome of Grus japonensis, version 3.</title>
        <authorList>
            <person name="Nabeshima K."/>
            <person name="Suzuki S."/>
            <person name="Onuma M."/>
        </authorList>
    </citation>
    <scope>NUCLEOTIDE SEQUENCE [LARGE SCALE GENOMIC DNA]</scope>
    <source>
        <strain evidence="2 3">451A</strain>
    </source>
</reference>
<gene>
    <name evidence="2" type="ORF">GRJ2_000462300</name>
</gene>
<proteinExistence type="predicted"/>